<proteinExistence type="predicted"/>
<dbReference type="GO" id="GO:0031340">
    <property type="term" value="P:positive regulation of vesicle fusion"/>
    <property type="evidence" value="ECO:0007669"/>
    <property type="project" value="TreeGrafter"/>
</dbReference>
<dbReference type="InterPro" id="IPR057815">
    <property type="entry name" value="C2CD5_C"/>
</dbReference>
<dbReference type="InterPro" id="IPR038983">
    <property type="entry name" value="C2CD5"/>
</dbReference>
<sequence length="1290" mass="141718">MPGKVKVKILAGRNLPVMDRSSDTTDAYVEIKLGGITHKTDVFRKSLNPQWNSEWFIFEVDDAELQDEPLQIRLMDYDTYSANDAIGKVYLDLNPLLVTPGLSGRGIARAETCSVPSSGGTVLSGWLPVYDTMHGMRGEVSVIVKVELFSDVNKFRQSSCGIQFFSTPATPYGFKIQSIQGFVKELVVNDDPEYQWIDKIRTPRASNEARQTLFSQLSGEVRRKIGLKVLELGGNAVVGYQQMFDLEGVTGLVVRGIGTAVTLARCHSDGNSAVTWFKDQHHGNGRERESDRLRLHHSEPVLQLDDYDPLATSSLLPRFCRLQSLPMHEDSKQLPKKPPQLHGSNSSVKLLDSCGVVKVPAKRKLSLSNLFAKSSVKGKITRPQAPTSSNTLLVPGDDETSKGSPQTRIRSRSLICEMSPIQESYGDSVTESQENSPINKILVPTIIQPTDVISLPIGPEHNLLVPAEHFFSVLEPQESSSFRFQNAQDETCSSGSEMSLNSFALQAKSKVGQSFEQSFSSLLIDDSEDISSNVVLNATTYPPLPEMHPIFPYQIRSPRCTAISPVDVIKPLASTTITAPVVVHGTTPSRPTPCARRSSESEINTTPKASSLSDSFGSSGGGISSNCRPAAHRQTSVPAAPTNTYLNGVDVTRNLDALEYPFLTMKTYPPGFIVHVGGTVSARSVKLLDRINNSEEPETRDNWWTEIRMEVRSHARALGCAVILGYEEHTSISEEVCVLSASGTAAVVKLQHEVDTKDINHGKNNAVNTDDGKVNLPCRVCHIPYSKASIPFPIKLSRCAVCRKGKVPDVLIATIEPPTGMPVSGRGCLIQARLCRPKRAESRGDQQAKEISDGLPFLEYELHRQLINKLRTKGMNAIFHLKVQVSIGERHVVGVATGTALFLSALPTPSLPKPSNPSISSKQSKRGRIHKLLIEANAASQERYGLNKQLNKVNDVEEPKWTDSDDTDEDANDLDLTAGNKDSCVIEIDDIEDIDVIELLIDPETPEGFDVVTTETVPGLPIDSIRRRPNLQAFNRVWKGKIPTLHAARHLNRCFEMILRSIYFKLRKSRPCVITNLEFSVDLPEDDEIQITVLGTAITAFSKTTIEVAPCIGTSLRGVGSTESEMIFHLEDDVQLVTSNEQAASTARVNQPNRHIPLPPPSNQGPLKTSVDKAKIFVQKERQPVDIVTLIHLPGSRVERYLGHLNFFFIRESTSIREDGGLSGFMQSFITEVLGIVRAHVSALGGNAMVSYFMTQCVLLHNPHKNQGQCLINVGGDVVLAARCTPDKDV</sequence>
<feature type="domain" description="C2" evidence="2">
    <location>
        <begin position="1"/>
        <end position="106"/>
    </location>
</feature>
<dbReference type="GO" id="GO:0065002">
    <property type="term" value="P:intracellular protein transmembrane transport"/>
    <property type="evidence" value="ECO:0007669"/>
    <property type="project" value="TreeGrafter"/>
</dbReference>
<dbReference type="SMART" id="SM00239">
    <property type="entry name" value="C2"/>
    <property type="match status" value="1"/>
</dbReference>
<dbReference type="InterPro" id="IPR037785">
    <property type="entry name" value="C2_C2CD5"/>
</dbReference>
<dbReference type="SUPFAM" id="SSF49562">
    <property type="entry name" value="C2 domain (Calcium/lipid-binding domain, CaLB)"/>
    <property type="match status" value="1"/>
</dbReference>
<reference evidence="3 4" key="1">
    <citation type="submission" date="2022-05" db="EMBL/GenBank/DDBJ databases">
        <title>A multi-omics perspective on studying reproductive biology in Daphnia sinensis.</title>
        <authorList>
            <person name="Jia J."/>
        </authorList>
    </citation>
    <scope>NUCLEOTIDE SEQUENCE [LARGE SCALE GENOMIC DNA]</scope>
    <source>
        <strain evidence="3 4">WSL</strain>
    </source>
</reference>
<evidence type="ECO:0000256" key="1">
    <source>
        <dbReference type="SAM" id="MobiDB-lite"/>
    </source>
</evidence>
<keyword evidence="4" id="KW-1185">Reference proteome</keyword>
<dbReference type="Gene3D" id="2.60.40.150">
    <property type="entry name" value="C2 domain"/>
    <property type="match status" value="1"/>
</dbReference>
<dbReference type="Pfam" id="PF23025">
    <property type="entry name" value="YbjQ_2"/>
    <property type="match status" value="3"/>
</dbReference>
<dbReference type="GO" id="GO:0010828">
    <property type="term" value="P:positive regulation of D-glucose transmembrane transport"/>
    <property type="evidence" value="ECO:0007669"/>
    <property type="project" value="TreeGrafter"/>
</dbReference>
<dbReference type="InterPro" id="IPR056430">
    <property type="entry name" value="C2CD5_YbjQ-like_dom"/>
</dbReference>
<dbReference type="Pfam" id="PF00168">
    <property type="entry name" value="C2"/>
    <property type="match status" value="1"/>
</dbReference>
<feature type="region of interest" description="Disordered" evidence="1">
    <location>
        <begin position="327"/>
        <end position="346"/>
    </location>
</feature>
<organism evidence="3 4">
    <name type="scientific">Daphnia sinensis</name>
    <dbReference type="NCBI Taxonomy" id="1820382"/>
    <lineage>
        <taxon>Eukaryota</taxon>
        <taxon>Metazoa</taxon>
        <taxon>Ecdysozoa</taxon>
        <taxon>Arthropoda</taxon>
        <taxon>Crustacea</taxon>
        <taxon>Branchiopoda</taxon>
        <taxon>Diplostraca</taxon>
        <taxon>Cladocera</taxon>
        <taxon>Anomopoda</taxon>
        <taxon>Daphniidae</taxon>
        <taxon>Daphnia</taxon>
        <taxon>Daphnia similis group</taxon>
    </lineage>
</organism>
<dbReference type="InterPro" id="IPR056431">
    <property type="entry name" value="C2CD5_YbjQ-rel_dom"/>
</dbReference>
<dbReference type="GO" id="GO:0005544">
    <property type="term" value="F:calcium-dependent phospholipid binding"/>
    <property type="evidence" value="ECO:0007669"/>
    <property type="project" value="InterPro"/>
</dbReference>
<comment type="caution">
    <text evidence="3">The sequence shown here is derived from an EMBL/GenBank/DDBJ whole genome shotgun (WGS) entry which is preliminary data.</text>
</comment>
<evidence type="ECO:0000313" key="3">
    <source>
        <dbReference type="EMBL" id="KAI9557412.1"/>
    </source>
</evidence>
<dbReference type="Pfam" id="PF23128">
    <property type="entry name" value="YbjQ_4"/>
    <property type="match status" value="1"/>
</dbReference>
<dbReference type="PANTHER" id="PTHR37412">
    <property type="entry name" value="C2 DOMAIN-CONTAINING PROTEIN 5"/>
    <property type="match status" value="1"/>
</dbReference>
<dbReference type="GO" id="GO:0005509">
    <property type="term" value="F:calcium ion binding"/>
    <property type="evidence" value="ECO:0007669"/>
    <property type="project" value="TreeGrafter"/>
</dbReference>
<feature type="compositionally biased region" description="Acidic residues" evidence="1">
    <location>
        <begin position="964"/>
        <end position="973"/>
    </location>
</feature>
<evidence type="ECO:0000313" key="4">
    <source>
        <dbReference type="Proteomes" id="UP000820818"/>
    </source>
</evidence>
<dbReference type="InterPro" id="IPR000008">
    <property type="entry name" value="C2_dom"/>
</dbReference>
<dbReference type="CDD" id="cd08688">
    <property type="entry name" value="C2_KIAA0528-like"/>
    <property type="match status" value="1"/>
</dbReference>
<name>A0AAD5KPK8_9CRUS</name>
<feature type="region of interest" description="Disordered" evidence="1">
    <location>
        <begin position="380"/>
        <end position="408"/>
    </location>
</feature>
<accession>A0AAD5KPK8</accession>
<feature type="region of interest" description="Disordered" evidence="1">
    <location>
        <begin position="955"/>
        <end position="974"/>
    </location>
</feature>
<dbReference type="PANTHER" id="PTHR37412:SF2">
    <property type="entry name" value="C2 DOMAIN-CONTAINING PROTEIN 5"/>
    <property type="match status" value="1"/>
</dbReference>
<dbReference type="GO" id="GO:0005886">
    <property type="term" value="C:plasma membrane"/>
    <property type="evidence" value="ECO:0007669"/>
    <property type="project" value="TreeGrafter"/>
</dbReference>
<dbReference type="InterPro" id="IPR035892">
    <property type="entry name" value="C2_domain_sf"/>
</dbReference>
<dbReference type="Pfam" id="PF23028">
    <property type="entry name" value="YbjQ_3"/>
    <property type="match status" value="1"/>
</dbReference>
<evidence type="ECO:0000259" key="2">
    <source>
        <dbReference type="PROSITE" id="PS50004"/>
    </source>
</evidence>
<dbReference type="EMBL" id="WJBH02000006">
    <property type="protein sequence ID" value="KAI9557412.1"/>
    <property type="molecule type" value="Genomic_DNA"/>
</dbReference>
<feature type="region of interest" description="Disordered" evidence="1">
    <location>
        <begin position="583"/>
        <end position="636"/>
    </location>
</feature>
<dbReference type="Proteomes" id="UP000820818">
    <property type="component" value="Linkage Group LG6"/>
</dbReference>
<protein>
    <recommendedName>
        <fullName evidence="2">C2 domain-containing protein</fullName>
    </recommendedName>
</protein>
<gene>
    <name evidence="3" type="ORF">GHT06_017240</name>
</gene>
<dbReference type="GO" id="GO:0072659">
    <property type="term" value="P:protein localization to plasma membrane"/>
    <property type="evidence" value="ECO:0007669"/>
    <property type="project" value="TreeGrafter"/>
</dbReference>
<dbReference type="PROSITE" id="PS50004">
    <property type="entry name" value="C2"/>
    <property type="match status" value="1"/>
</dbReference>
<dbReference type="GO" id="GO:0090314">
    <property type="term" value="P:positive regulation of protein targeting to membrane"/>
    <property type="evidence" value="ECO:0007669"/>
    <property type="project" value="TreeGrafter"/>
</dbReference>